<protein>
    <submittedName>
        <fullName evidence="1">Uncharacterized protein</fullName>
    </submittedName>
</protein>
<accession>A0A9D1TLJ2</accession>
<comment type="caution">
    <text evidence="1">The sequence shown here is derived from an EMBL/GenBank/DDBJ whole genome shotgun (WGS) entry which is preliminary data.</text>
</comment>
<gene>
    <name evidence="1" type="ORF">H9900_02215</name>
</gene>
<organism evidence="1 2">
    <name type="scientific">Candidatus Monoglobus merdigallinarum</name>
    <dbReference type="NCBI Taxonomy" id="2838698"/>
    <lineage>
        <taxon>Bacteria</taxon>
        <taxon>Bacillati</taxon>
        <taxon>Bacillota</taxon>
        <taxon>Clostridia</taxon>
        <taxon>Monoglobales</taxon>
        <taxon>Monoglobaceae</taxon>
        <taxon>Monoglobus</taxon>
    </lineage>
</organism>
<evidence type="ECO:0000313" key="2">
    <source>
        <dbReference type="Proteomes" id="UP000824162"/>
    </source>
</evidence>
<dbReference type="Proteomes" id="UP000824162">
    <property type="component" value="Unassembled WGS sequence"/>
</dbReference>
<proteinExistence type="predicted"/>
<sequence>MDDDKNTGLDLSSAIDTVREMLSGDDGQAKLNNIISAFTGSDSESGSNSQAPDFNQLDMIIKMGNIMSALKSNGDGKSAALLYALKPYLSPARREKTDSAVKIMGMVKTFSVLKESGFSFDL</sequence>
<dbReference type="EMBL" id="DXIJ01000043">
    <property type="protein sequence ID" value="HIV85606.1"/>
    <property type="molecule type" value="Genomic_DNA"/>
</dbReference>
<dbReference type="AlphaFoldDB" id="A0A9D1TLJ2"/>
<evidence type="ECO:0000313" key="1">
    <source>
        <dbReference type="EMBL" id="HIV85606.1"/>
    </source>
</evidence>
<reference evidence="1" key="1">
    <citation type="journal article" date="2021" name="PeerJ">
        <title>Extensive microbial diversity within the chicken gut microbiome revealed by metagenomics and culture.</title>
        <authorList>
            <person name="Gilroy R."/>
            <person name="Ravi A."/>
            <person name="Getino M."/>
            <person name="Pursley I."/>
            <person name="Horton D.L."/>
            <person name="Alikhan N.F."/>
            <person name="Baker D."/>
            <person name="Gharbi K."/>
            <person name="Hall N."/>
            <person name="Watson M."/>
            <person name="Adriaenssens E.M."/>
            <person name="Foster-Nyarko E."/>
            <person name="Jarju S."/>
            <person name="Secka A."/>
            <person name="Antonio M."/>
            <person name="Oren A."/>
            <person name="Chaudhuri R.R."/>
            <person name="La Ragione R."/>
            <person name="Hildebrand F."/>
            <person name="Pallen M.J."/>
        </authorList>
    </citation>
    <scope>NUCLEOTIDE SEQUENCE</scope>
    <source>
        <strain evidence="1">5790</strain>
    </source>
</reference>
<name>A0A9D1TLJ2_9FIRM</name>
<reference evidence="1" key="2">
    <citation type="submission" date="2021-04" db="EMBL/GenBank/DDBJ databases">
        <authorList>
            <person name="Gilroy R."/>
        </authorList>
    </citation>
    <scope>NUCLEOTIDE SEQUENCE</scope>
    <source>
        <strain evidence="1">5790</strain>
    </source>
</reference>